<dbReference type="AlphaFoldDB" id="A0A9X2KP46"/>
<protein>
    <submittedName>
        <fullName evidence="2">Nuclear transport factor 2 family protein</fullName>
    </submittedName>
</protein>
<dbReference type="InterPro" id="IPR032710">
    <property type="entry name" value="NTF2-like_dom_sf"/>
</dbReference>
<name>A0A9X2KP46_9SPHN</name>
<reference evidence="2" key="1">
    <citation type="submission" date="2022-05" db="EMBL/GenBank/DDBJ databases">
        <title>Sphingomonas sp. strain MG17 Genome sequencing and assembly.</title>
        <authorList>
            <person name="Kim I."/>
        </authorList>
    </citation>
    <scope>NUCLEOTIDE SEQUENCE</scope>
    <source>
        <strain evidence="2">MG17</strain>
    </source>
</reference>
<dbReference type="RefSeq" id="WP_254292385.1">
    <property type="nucleotide sequence ID" value="NZ_JAMLDX010000004.1"/>
</dbReference>
<organism evidence="2 3">
    <name type="scientific">Sphingomonas tagetis</name>
    <dbReference type="NCBI Taxonomy" id="2949092"/>
    <lineage>
        <taxon>Bacteria</taxon>
        <taxon>Pseudomonadati</taxon>
        <taxon>Pseudomonadota</taxon>
        <taxon>Alphaproteobacteria</taxon>
        <taxon>Sphingomonadales</taxon>
        <taxon>Sphingomonadaceae</taxon>
        <taxon>Sphingomonas</taxon>
    </lineage>
</organism>
<sequence>MSTREVIERYWTLLVEGNFPAALELFAEEGSYTVSGKTPISKKYAPKAALFTEFMEAVGPLFANGLPRFTTTDIVVEGDRGVIIATGLCKGGYGTYDQTFCFHITVANGEITKLVEYADTLQIETALMGGTLTRKDGSTVG</sequence>
<gene>
    <name evidence="2" type="ORF">M9978_07505</name>
</gene>
<evidence type="ECO:0000313" key="3">
    <source>
        <dbReference type="Proteomes" id="UP001139451"/>
    </source>
</evidence>
<dbReference type="InterPro" id="IPR037401">
    <property type="entry name" value="SnoaL-like"/>
</dbReference>
<proteinExistence type="predicted"/>
<dbReference type="Gene3D" id="3.10.450.50">
    <property type="match status" value="1"/>
</dbReference>
<dbReference type="Proteomes" id="UP001139451">
    <property type="component" value="Unassembled WGS sequence"/>
</dbReference>
<evidence type="ECO:0000259" key="1">
    <source>
        <dbReference type="Pfam" id="PF12680"/>
    </source>
</evidence>
<accession>A0A9X2KP46</accession>
<dbReference type="SUPFAM" id="SSF54427">
    <property type="entry name" value="NTF2-like"/>
    <property type="match status" value="1"/>
</dbReference>
<dbReference type="EMBL" id="JAMLDX010000004">
    <property type="protein sequence ID" value="MCP3730273.1"/>
    <property type="molecule type" value="Genomic_DNA"/>
</dbReference>
<comment type="caution">
    <text evidence="2">The sequence shown here is derived from an EMBL/GenBank/DDBJ whole genome shotgun (WGS) entry which is preliminary data.</text>
</comment>
<keyword evidence="3" id="KW-1185">Reference proteome</keyword>
<feature type="domain" description="SnoaL-like" evidence="1">
    <location>
        <begin position="7"/>
        <end position="113"/>
    </location>
</feature>
<evidence type="ECO:0000313" key="2">
    <source>
        <dbReference type="EMBL" id="MCP3730273.1"/>
    </source>
</evidence>
<dbReference type="Pfam" id="PF12680">
    <property type="entry name" value="SnoaL_2"/>
    <property type="match status" value="1"/>
</dbReference>